<dbReference type="InterPro" id="IPR036467">
    <property type="entry name" value="LS/RS_sf"/>
</dbReference>
<dbReference type="InterPro" id="IPR034964">
    <property type="entry name" value="LS"/>
</dbReference>
<protein>
    <recommendedName>
        <fullName evidence="3">6,7-dimethyl-8-ribityllumazine synthase</fullName>
        <ecNumber evidence="3">2.5.1.78</ecNumber>
    </recommendedName>
</protein>
<keyword evidence="4" id="KW-0686">Riboflavin biosynthesis</keyword>
<comment type="similarity">
    <text evidence="2">Belongs to the DMRL synthase family.</text>
</comment>
<dbReference type="SUPFAM" id="SSF52121">
    <property type="entry name" value="Lumazine synthase"/>
    <property type="match status" value="1"/>
</dbReference>
<evidence type="ECO:0000256" key="4">
    <source>
        <dbReference type="ARBA" id="ARBA00022619"/>
    </source>
</evidence>
<comment type="catalytic activity">
    <reaction evidence="6">
        <text>(2S)-2-hydroxy-3-oxobutyl phosphate + 5-amino-6-(D-ribitylamino)uracil = 6,7-dimethyl-8-(1-D-ribityl)lumazine + phosphate + 2 H2O + H(+)</text>
        <dbReference type="Rhea" id="RHEA:26152"/>
        <dbReference type="ChEBI" id="CHEBI:15377"/>
        <dbReference type="ChEBI" id="CHEBI:15378"/>
        <dbReference type="ChEBI" id="CHEBI:15934"/>
        <dbReference type="ChEBI" id="CHEBI:43474"/>
        <dbReference type="ChEBI" id="CHEBI:58201"/>
        <dbReference type="ChEBI" id="CHEBI:58830"/>
        <dbReference type="EC" id="2.5.1.78"/>
    </reaction>
</comment>
<evidence type="ECO:0000256" key="2">
    <source>
        <dbReference type="ARBA" id="ARBA00007424"/>
    </source>
</evidence>
<dbReference type="NCBIfam" id="TIGR00114">
    <property type="entry name" value="lumazine-synth"/>
    <property type="match status" value="1"/>
</dbReference>
<organism evidence="7">
    <name type="scientific">marine metagenome</name>
    <dbReference type="NCBI Taxonomy" id="408172"/>
    <lineage>
        <taxon>unclassified sequences</taxon>
        <taxon>metagenomes</taxon>
        <taxon>ecological metagenomes</taxon>
    </lineage>
</organism>
<reference evidence="7" key="1">
    <citation type="submission" date="2018-05" db="EMBL/GenBank/DDBJ databases">
        <authorList>
            <person name="Lanie J.A."/>
            <person name="Ng W.-L."/>
            <person name="Kazmierczak K.M."/>
            <person name="Andrzejewski T.M."/>
            <person name="Davidsen T.M."/>
            <person name="Wayne K.J."/>
            <person name="Tettelin H."/>
            <person name="Glass J.I."/>
            <person name="Rusch D."/>
            <person name="Podicherti R."/>
            <person name="Tsui H.-C.T."/>
            <person name="Winkler M.E."/>
        </authorList>
    </citation>
    <scope>NUCLEOTIDE SEQUENCE</scope>
</reference>
<accession>A0A382X1J6</accession>
<evidence type="ECO:0000313" key="7">
    <source>
        <dbReference type="EMBL" id="SVD65096.1"/>
    </source>
</evidence>
<keyword evidence="5" id="KW-0808">Transferase</keyword>
<comment type="pathway">
    <text evidence="1">Cofactor biosynthesis; riboflavin biosynthesis; riboflavin from 2-hydroxy-3-oxobutyl phosphate and 5-amino-6-(D-ribitylamino)uracil: step 1/2.</text>
</comment>
<dbReference type="UniPathway" id="UPA00275">
    <property type="reaction ID" value="UER00404"/>
</dbReference>
<dbReference type="Pfam" id="PF00885">
    <property type="entry name" value="DMRL_synthase"/>
    <property type="match status" value="1"/>
</dbReference>
<dbReference type="GO" id="GO:0009349">
    <property type="term" value="C:riboflavin synthase complex"/>
    <property type="evidence" value="ECO:0007669"/>
    <property type="project" value="InterPro"/>
</dbReference>
<feature type="non-terminal residue" evidence="7">
    <location>
        <position position="1"/>
    </location>
</feature>
<dbReference type="GO" id="GO:0009231">
    <property type="term" value="P:riboflavin biosynthetic process"/>
    <property type="evidence" value="ECO:0007669"/>
    <property type="project" value="UniProtKB-UniPathway"/>
</dbReference>
<sequence>LDGALDCIKRHGGDDDNIEVAWVPGAFELPIAAQKLAATGRLDVVMCLGAIVRSDTPHFDYVAGESAKGIARVGLDTGVPVIFGVITADTVDQAVQRAGIKAGNHGWDAALNAVEMASLMAELG</sequence>
<dbReference type="EC" id="2.5.1.78" evidence="3"/>
<dbReference type="Gene3D" id="3.40.50.960">
    <property type="entry name" value="Lumazine/riboflavin synthase"/>
    <property type="match status" value="1"/>
</dbReference>
<proteinExistence type="inferred from homology"/>
<dbReference type="PANTHER" id="PTHR21058">
    <property type="entry name" value="6,7-DIMETHYL-8-RIBITYLLUMAZINE SYNTHASE DMRL SYNTHASE LUMAZINE SYNTHASE"/>
    <property type="match status" value="1"/>
</dbReference>
<evidence type="ECO:0000256" key="3">
    <source>
        <dbReference type="ARBA" id="ARBA00012664"/>
    </source>
</evidence>
<evidence type="ECO:0000256" key="5">
    <source>
        <dbReference type="ARBA" id="ARBA00022679"/>
    </source>
</evidence>
<evidence type="ECO:0000256" key="1">
    <source>
        <dbReference type="ARBA" id="ARBA00004917"/>
    </source>
</evidence>
<dbReference type="HAMAP" id="MF_00178">
    <property type="entry name" value="Lumazine_synth"/>
    <property type="match status" value="1"/>
</dbReference>
<dbReference type="EMBL" id="UINC01164312">
    <property type="protein sequence ID" value="SVD65096.1"/>
    <property type="molecule type" value="Genomic_DNA"/>
</dbReference>
<dbReference type="GO" id="GO:0005829">
    <property type="term" value="C:cytosol"/>
    <property type="evidence" value="ECO:0007669"/>
    <property type="project" value="TreeGrafter"/>
</dbReference>
<dbReference type="InterPro" id="IPR002180">
    <property type="entry name" value="LS/RS"/>
</dbReference>
<dbReference type="GO" id="GO:0000906">
    <property type="term" value="F:6,7-dimethyl-8-ribityllumazine synthase activity"/>
    <property type="evidence" value="ECO:0007669"/>
    <property type="project" value="UniProtKB-EC"/>
</dbReference>
<gene>
    <name evidence="7" type="ORF">METZ01_LOCUS417950</name>
</gene>
<dbReference type="CDD" id="cd09209">
    <property type="entry name" value="Lumazine_synthase-I"/>
    <property type="match status" value="1"/>
</dbReference>
<dbReference type="AlphaFoldDB" id="A0A382X1J6"/>
<name>A0A382X1J6_9ZZZZ</name>
<evidence type="ECO:0000256" key="6">
    <source>
        <dbReference type="ARBA" id="ARBA00048785"/>
    </source>
</evidence>
<dbReference type="PANTHER" id="PTHR21058:SF0">
    <property type="entry name" value="6,7-DIMETHYL-8-RIBITYLLUMAZINE SYNTHASE"/>
    <property type="match status" value="1"/>
</dbReference>